<dbReference type="InterPro" id="IPR011990">
    <property type="entry name" value="TPR-like_helical_dom_sf"/>
</dbReference>
<keyword evidence="1" id="KW-0805">Transcription regulation</keyword>
<evidence type="ECO:0000313" key="7">
    <source>
        <dbReference type="Proteomes" id="UP001165092"/>
    </source>
</evidence>
<dbReference type="EMBL" id="BSQG01000012">
    <property type="protein sequence ID" value="GLU50154.1"/>
    <property type="molecule type" value="Genomic_DNA"/>
</dbReference>
<dbReference type="SUPFAM" id="SSF52540">
    <property type="entry name" value="P-loop containing nucleoside triphosphate hydrolases"/>
    <property type="match status" value="1"/>
</dbReference>
<dbReference type="SMART" id="SM00421">
    <property type="entry name" value="HTH_LUXR"/>
    <property type="match status" value="1"/>
</dbReference>
<keyword evidence="3" id="KW-0804">Transcription</keyword>
<dbReference type="PANTHER" id="PTHR44688">
    <property type="entry name" value="DNA-BINDING TRANSCRIPTIONAL ACTIVATOR DEVR_DOSR"/>
    <property type="match status" value="1"/>
</dbReference>
<keyword evidence="2" id="KW-0238">DNA-binding</keyword>
<dbReference type="Pfam" id="PF13191">
    <property type="entry name" value="AAA_16"/>
    <property type="match status" value="1"/>
</dbReference>
<dbReference type="Gene3D" id="1.10.10.10">
    <property type="entry name" value="Winged helix-like DNA-binding domain superfamily/Winged helix DNA-binding domain"/>
    <property type="match status" value="1"/>
</dbReference>
<accession>A0A9W6PAS2</accession>
<dbReference type="PROSITE" id="PS50043">
    <property type="entry name" value="HTH_LUXR_2"/>
    <property type="match status" value="1"/>
</dbReference>
<sequence length="824" mass="88061">MILGALPGSCPGLKSEPIAQSRPAALARFEHLLNCGPPKARLIEISGDRWSEKTALMKDCAKVATNAGWQVAAGSAASPPQGVPFGVFAEALDGLISRFGSELVADCPPEHVRWLGGVFPALASTTSLAAPVGPSQIYHVLHAIRQLISAVGRFGNLLLLLDDMHWADEKSMALLAHLLRHPPDGNVFIMTAQRPRQFHGVLPSQVANAERNGTALRILLAPLSERDAAALLPGDLSASCCAELLDESGGNPGLLRTLVSLRTARYLSCGPPPQLPSDVFVDCLRDFRELSANGWLVARSAAVLDDPFEPGLLKEVAQLDDDDVWAALDELIAEDVIRVESQSSRLRFANRLLRATAYHSAGPGWMLGAHTRVADALIARGEAVEQVAGHLEHAVVNGDEEGARILLDGARECLWTDPLKAVSWVKAAAHLNVQSVEHQLDHRLLLAKALALAGKFLEASRVLDPLVEGGREEAHRGEAMWWRAWVRDLTGRFDDAGSDLDALLAATPPDRSAAPVYRAKVVLALRSGKADREAVELLTETRPEPSGAGAGHVAAVLAAAACREGDYEQARRYATTARSLTASPDADVEVDIEGVYWLAYTETELGEYTAAMAQYERGLRICEQRQLDSMVPHFAVALGSLQSRMGDFDGAVRHAACAGKAATRTGNDYLRALAADLGRIAGAAPEGTRGPMRRGPAPSEGNAGRTRVVDSCVWDGKATTGPERRSEDELESLSGREMEIALLVSDGRTNQQIARRLELSHKTVETYLARIFKKLVVSSRAEVAATVGRSGQSTATIGGPSATAAPTVGRTPDITTVGRVRKSA</sequence>
<organism evidence="6 7">
    <name type="scientific">Nocardiopsis ansamitocini</name>
    <dbReference type="NCBI Taxonomy" id="1670832"/>
    <lineage>
        <taxon>Bacteria</taxon>
        <taxon>Bacillati</taxon>
        <taxon>Actinomycetota</taxon>
        <taxon>Actinomycetes</taxon>
        <taxon>Streptosporangiales</taxon>
        <taxon>Nocardiopsidaceae</taxon>
        <taxon>Nocardiopsis</taxon>
    </lineage>
</organism>
<protein>
    <submittedName>
        <fullName evidence="6">LuxR family transcriptional regulator</fullName>
    </submittedName>
</protein>
<dbReference type="PROSITE" id="PS00622">
    <property type="entry name" value="HTH_LUXR_1"/>
    <property type="match status" value="1"/>
</dbReference>
<proteinExistence type="predicted"/>
<evidence type="ECO:0000313" key="6">
    <source>
        <dbReference type="EMBL" id="GLU50154.1"/>
    </source>
</evidence>
<dbReference type="InterPro" id="IPR041664">
    <property type="entry name" value="AAA_16"/>
</dbReference>
<dbReference type="CDD" id="cd06170">
    <property type="entry name" value="LuxR_C_like"/>
    <property type="match status" value="1"/>
</dbReference>
<comment type="caution">
    <text evidence="6">The sequence shown here is derived from an EMBL/GenBank/DDBJ whole genome shotgun (WGS) entry which is preliminary data.</text>
</comment>
<feature type="domain" description="HTH luxR-type" evidence="5">
    <location>
        <begin position="726"/>
        <end position="791"/>
    </location>
</feature>
<dbReference type="Pfam" id="PF00196">
    <property type="entry name" value="GerE"/>
    <property type="match status" value="1"/>
</dbReference>
<evidence type="ECO:0000256" key="1">
    <source>
        <dbReference type="ARBA" id="ARBA00023015"/>
    </source>
</evidence>
<dbReference type="SUPFAM" id="SSF48452">
    <property type="entry name" value="TPR-like"/>
    <property type="match status" value="1"/>
</dbReference>
<dbReference type="SUPFAM" id="SSF46894">
    <property type="entry name" value="C-terminal effector domain of the bipartite response regulators"/>
    <property type="match status" value="1"/>
</dbReference>
<dbReference type="PANTHER" id="PTHR44688:SF16">
    <property type="entry name" value="DNA-BINDING TRANSCRIPTIONAL ACTIVATOR DEVR_DOSR"/>
    <property type="match status" value="1"/>
</dbReference>
<evidence type="ECO:0000259" key="5">
    <source>
        <dbReference type="PROSITE" id="PS50043"/>
    </source>
</evidence>
<dbReference type="InterPro" id="IPR036388">
    <property type="entry name" value="WH-like_DNA-bd_sf"/>
</dbReference>
<dbReference type="InterPro" id="IPR027417">
    <property type="entry name" value="P-loop_NTPase"/>
</dbReference>
<dbReference type="AlphaFoldDB" id="A0A9W6PAS2"/>
<dbReference type="PRINTS" id="PR00038">
    <property type="entry name" value="HTHLUXR"/>
</dbReference>
<reference evidence="6" key="1">
    <citation type="submission" date="2023-02" db="EMBL/GenBank/DDBJ databases">
        <title>Nocardiopsis ansamitocini NBRC 112285.</title>
        <authorList>
            <person name="Ichikawa N."/>
            <person name="Sato H."/>
            <person name="Tonouchi N."/>
        </authorList>
    </citation>
    <scope>NUCLEOTIDE SEQUENCE</scope>
    <source>
        <strain evidence="6">NBRC 112285</strain>
    </source>
</reference>
<keyword evidence="7" id="KW-1185">Reference proteome</keyword>
<dbReference type="Gene3D" id="1.25.40.10">
    <property type="entry name" value="Tetratricopeptide repeat domain"/>
    <property type="match status" value="1"/>
</dbReference>
<feature type="region of interest" description="Disordered" evidence="4">
    <location>
        <begin position="684"/>
        <end position="705"/>
    </location>
</feature>
<dbReference type="InterPro" id="IPR016032">
    <property type="entry name" value="Sig_transdc_resp-reg_C-effctor"/>
</dbReference>
<dbReference type="RefSeq" id="WP_285761694.1">
    <property type="nucleotide sequence ID" value="NZ_BSQG01000012.1"/>
</dbReference>
<name>A0A9W6PAS2_9ACTN</name>
<feature type="region of interest" description="Disordered" evidence="4">
    <location>
        <begin position="791"/>
        <end position="824"/>
    </location>
</feature>
<evidence type="ECO:0000256" key="2">
    <source>
        <dbReference type="ARBA" id="ARBA00023125"/>
    </source>
</evidence>
<dbReference type="InterPro" id="IPR000792">
    <property type="entry name" value="Tscrpt_reg_LuxR_C"/>
</dbReference>
<gene>
    <name evidence="6" type="ORF">Nans01_45050</name>
</gene>
<evidence type="ECO:0000256" key="3">
    <source>
        <dbReference type="ARBA" id="ARBA00023163"/>
    </source>
</evidence>
<dbReference type="Proteomes" id="UP001165092">
    <property type="component" value="Unassembled WGS sequence"/>
</dbReference>
<dbReference type="GO" id="GO:0003677">
    <property type="term" value="F:DNA binding"/>
    <property type="evidence" value="ECO:0007669"/>
    <property type="project" value="UniProtKB-KW"/>
</dbReference>
<dbReference type="GO" id="GO:0006355">
    <property type="term" value="P:regulation of DNA-templated transcription"/>
    <property type="evidence" value="ECO:0007669"/>
    <property type="project" value="InterPro"/>
</dbReference>
<evidence type="ECO:0000256" key="4">
    <source>
        <dbReference type="SAM" id="MobiDB-lite"/>
    </source>
</evidence>